<protein>
    <submittedName>
        <fullName evidence="1">DUF4398 domain-containing protein</fullName>
    </submittedName>
</protein>
<comment type="caution">
    <text evidence="1">The sequence shown here is derived from an EMBL/GenBank/DDBJ whole genome shotgun (WGS) entry which is preliminary data.</text>
</comment>
<sequence length="126" mass="13204">MSTFAHFPRFLQACALASVLALTACATVPPPTSEVATAQQAVTRAASADADQYAFQDIEQARALLAQAQSALAAGRDAEARSAALSAAALADLAAARSREAVAQAELARHRAQITDLRRQLQIDEE</sequence>
<dbReference type="Proteomes" id="UP000298681">
    <property type="component" value="Unassembled WGS sequence"/>
</dbReference>
<reference evidence="1 2" key="1">
    <citation type="submission" date="2019-01" db="EMBL/GenBank/DDBJ databases">
        <authorList>
            <person name="Zhang S."/>
        </authorList>
    </citation>
    <scope>NUCLEOTIDE SEQUENCE [LARGE SCALE GENOMIC DNA]</scope>
    <source>
        <strain evidence="1 2">1626</strain>
    </source>
</reference>
<accession>A0A4Z1RFF8</accession>
<dbReference type="OrthoDB" id="5976223at2"/>
<gene>
    <name evidence="1" type="ORF">E4582_11300</name>
</gene>
<evidence type="ECO:0000313" key="2">
    <source>
        <dbReference type="Proteomes" id="UP000298681"/>
    </source>
</evidence>
<organism evidence="1 2">
    <name type="scientific">Luteimonas yindakuii</name>
    <dbReference type="NCBI Taxonomy" id="2565782"/>
    <lineage>
        <taxon>Bacteria</taxon>
        <taxon>Pseudomonadati</taxon>
        <taxon>Pseudomonadota</taxon>
        <taxon>Gammaproteobacteria</taxon>
        <taxon>Lysobacterales</taxon>
        <taxon>Lysobacteraceae</taxon>
        <taxon>Luteimonas</taxon>
    </lineage>
</organism>
<evidence type="ECO:0000313" key="1">
    <source>
        <dbReference type="EMBL" id="TKS52819.1"/>
    </source>
</evidence>
<dbReference type="AlphaFoldDB" id="A0A4Z1RFF8"/>
<dbReference type="EMBL" id="SPUH01000002">
    <property type="protein sequence ID" value="TKS52819.1"/>
    <property type="molecule type" value="Genomic_DNA"/>
</dbReference>
<dbReference type="Gene3D" id="1.20.1270.390">
    <property type="match status" value="1"/>
</dbReference>
<keyword evidence="2" id="KW-1185">Reference proteome</keyword>
<name>A0A4Z1RFF8_9GAMM</name>
<proteinExistence type="predicted"/>
<dbReference type="RefSeq" id="WP_134674940.1">
    <property type="nucleotide sequence ID" value="NZ_CP039383.2"/>
</dbReference>